<feature type="domain" description="VTT" evidence="7">
    <location>
        <begin position="59"/>
        <end position="175"/>
    </location>
</feature>
<evidence type="ECO:0000256" key="4">
    <source>
        <dbReference type="ARBA" id="ARBA00022989"/>
    </source>
</evidence>
<dbReference type="InterPro" id="IPR015414">
    <property type="entry name" value="TMEM64"/>
</dbReference>
<feature type="transmembrane region" description="Helical" evidence="6">
    <location>
        <begin position="152"/>
        <end position="172"/>
    </location>
</feature>
<reference evidence="8" key="1">
    <citation type="submission" date="2018-06" db="EMBL/GenBank/DDBJ databases">
        <authorList>
            <person name="Zhirakovskaya E."/>
        </authorList>
    </citation>
    <scope>NUCLEOTIDE SEQUENCE</scope>
</reference>
<evidence type="ECO:0000256" key="1">
    <source>
        <dbReference type="ARBA" id="ARBA00004651"/>
    </source>
</evidence>
<feature type="transmembrane region" description="Helical" evidence="6">
    <location>
        <begin position="71"/>
        <end position="96"/>
    </location>
</feature>
<evidence type="ECO:0000259" key="7">
    <source>
        <dbReference type="Pfam" id="PF09335"/>
    </source>
</evidence>
<dbReference type="SUPFAM" id="SSF53335">
    <property type="entry name" value="S-adenosyl-L-methionine-dependent methyltransferases"/>
    <property type="match status" value="1"/>
</dbReference>
<keyword evidence="5 6" id="KW-0472">Membrane</keyword>
<organism evidence="8">
    <name type="scientific">hydrothermal vent metagenome</name>
    <dbReference type="NCBI Taxonomy" id="652676"/>
    <lineage>
        <taxon>unclassified sequences</taxon>
        <taxon>metagenomes</taxon>
        <taxon>ecological metagenomes</taxon>
    </lineage>
</organism>
<sequence>MKTIIRTLLTLMIMTAIAITVYYRGEFDVHVIERWMVAAGVWAPLAFVALYAMAAVLFLPGSALTLAGGALFGPVLGAVYSLSGATIGASLAFLIARYMASGWIEDKIGGKLKKLYDGVEEEGWRFVAFTRLVPLFPFNLLNYALGLTRIRFSSYALATFVFMAPGGIAYTYLGYAGKEALAGGEGLVQKGLMALGLLAVALFLPRFVMKMRKEKLVDMTDQSQVPSADYSAANFTPKEKGKIARSVNGKYRKVAESPEGLFKYPTGRAGLEALKYDPELTRLLPGSVAESFCGPGNPFSISAINKGDSVLDIGCGAGVDTIMAGMMAGPDGAATGLEIVPEML</sequence>
<accession>A0A3B1BLW5</accession>
<evidence type="ECO:0000256" key="6">
    <source>
        <dbReference type="SAM" id="Phobius"/>
    </source>
</evidence>
<evidence type="ECO:0000256" key="5">
    <source>
        <dbReference type="ARBA" id="ARBA00023136"/>
    </source>
</evidence>
<dbReference type="AlphaFoldDB" id="A0A3B1BLW5"/>
<dbReference type="GO" id="GO:0005886">
    <property type="term" value="C:plasma membrane"/>
    <property type="evidence" value="ECO:0007669"/>
    <property type="project" value="UniProtKB-SubCell"/>
</dbReference>
<evidence type="ECO:0000313" key="8">
    <source>
        <dbReference type="EMBL" id="VAX17072.1"/>
    </source>
</evidence>
<protein>
    <submittedName>
        <fullName evidence="8">DedA family protein, putative</fullName>
    </submittedName>
</protein>
<dbReference type="InterPro" id="IPR029063">
    <property type="entry name" value="SAM-dependent_MTases_sf"/>
</dbReference>
<feature type="non-terminal residue" evidence="8">
    <location>
        <position position="344"/>
    </location>
</feature>
<dbReference type="Pfam" id="PF09335">
    <property type="entry name" value="VTT_dom"/>
    <property type="match status" value="1"/>
</dbReference>
<keyword evidence="2" id="KW-1003">Cell membrane</keyword>
<feature type="transmembrane region" description="Helical" evidence="6">
    <location>
        <begin position="7"/>
        <end position="23"/>
    </location>
</feature>
<dbReference type="PANTHER" id="PTHR12677">
    <property type="entry name" value="GOLGI APPARATUS MEMBRANE PROTEIN TVP38-RELATED"/>
    <property type="match status" value="1"/>
</dbReference>
<keyword evidence="4 6" id="KW-1133">Transmembrane helix</keyword>
<feature type="transmembrane region" description="Helical" evidence="6">
    <location>
        <begin position="35"/>
        <end position="59"/>
    </location>
</feature>
<evidence type="ECO:0000256" key="3">
    <source>
        <dbReference type="ARBA" id="ARBA00022692"/>
    </source>
</evidence>
<evidence type="ECO:0000256" key="2">
    <source>
        <dbReference type="ARBA" id="ARBA00022475"/>
    </source>
</evidence>
<comment type="subcellular location">
    <subcellularLocation>
        <location evidence="1">Cell membrane</location>
        <topology evidence="1">Multi-pass membrane protein</topology>
    </subcellularLocation>
</comment>
<name>A0A3B1BLW5_9ZZZZ</name>
<proteinExistence type="predicted"/>
<dbReference type="PANTHER" id="PTHR12677:SF59">
    <property type="entry name" value="GOLGI APPARATUS MEMBRANE PROTEIN TVP38-RELATED"/>
    <property type="match status" value="1"/>
</dbReference>
<keyword evidence="3 6" id="KW-0812">Transmembrane</keyword>
<gene>
    <name evidence="8" type="ORF">MNBD_NITROSPINAE03-2000</name>
</gene>
<dbReference type="InterPro" id="IPR032816">
    <property type="entry name" value="VTT_dom"/>
</dbReference>
<dbReference type="EMBL" id="UOGB01000078">
    <property type="protein sequence ID" value="VAX17072.1"/>
    <property type="molecule type" value="Genomic_DNA"/>
</dbReference>
<dbReference type="Gene3D" id="3.40.50.150">
    <property type="entry name" value="Vaccinia Virus protein VP39"/>
    <property type="match status" value="1"/>
</dbReference>
<feature type="transmembrane region" description="Helical" evidence="6">
    <location>
        <begin position="192"/>
        <end position="209"/>
    </location>
</feature>